<dbReference type="EMBL" id="JBHSMI010000020">
    <property type="protein sequence ID" value="MFC5403128.1"/>
    <property type="molecule type" value="Genomic_DNA"/>
</dbReference>
<sequence>MEHGVIDRFEEDIAVIEFSGVTRDFARSELPSEARPGDAIVLDNGVIRIDKGGTAERRKEIDRLMDELFE</sequence>
<dbReference type="RefSeq" id="WP_378132191.1">
    <property type="nucleotide sequence ID" value="NZ_JBHSMI010000020.1"/>
</dbReference>
<dbReference type="InterPro" id="IPR021377">
    <property type="entry name" value="DUF3006"/>
</dbReference>
<name>A0ABW0HRV8_9BACL</name>
<evidence type="ECO:0000313" key="1">
    <source>
        <dbReference type="EMBL" id="MFC5403128.1"/>
    </source>
</evidence>
<dbReference type="Pfam" id="PF11213">
    <property type="entry name" value="DUF3006"/>
    <property type="match status" value="1"/>
</dbReference>
<comment type="caution">
    <text evidence="1">The sequence shown here is derived from an EMBL/GenBank/DDBJ whole genome shotgun (WGS) entry which is preliminary data.</text>
</comment>
<protein>
    <submittedName>
        <fullName evidence="1">DUF3006 domain-containing protein</fullName>
    </submittedName>
</protein>
<reference evidence="2" key="1">
    <citation type="journal article" date="2019" name="Int. J. Syst. Evol. Microbiol.">
        <title>The Global Catalogue of Microorganisms (GCM) 10K type strain sequencing project: providing services to taxonomists for standard genome sequencing and annotation.</title>
        <authorList>
            <consortium name="The Broad Institute Genomics Platform"/>
            <consortium name="The Broad Institute Genome Sequencing Center for Infectious Disease"/>
            <person name="Wu L."/>
            <person name="Ma J."/>
        </authorList>
    </citation>
    <scope>NUCLEOTIDE SEQUENCE [LARGE SCALE GENOMIC DNA]</scope>
    <source>
        <strain evidence="2">CGMCC 1.18575</strain>
    </source>
</reference>
<accession>A0ABW0HRV8</accession>
<organism evidence="1 2">
    <name type="scientific">Cohnella soli</name>
    <dbReference type="NCBI Taxonomy" id="425005"/>
    <lineage>
        <taxon>Bacteria</taxon>
        <taxon>Bacillati</taxon>
        <taxon>Bacillota</taxon>
        <taxon>Bacilli</taxon>
        <taxon>Bacillales</taxon>
        <taxon>Paenibacillaceae</taxon>
        <taxon>Cohnella</taxon>
    </lineage>
</organism>
<gene>
    <name evidence="1" type="ORF">ACFPOF_10345</name>
</gene>
<proteinExistence type="predicted"/>
<evidence type="ECO:0000313" key="2">
    <source>
        <dbReference type="Proteomes" id="UP001596113"/>
    </source>
</evidence>
<keyword evidence="2" id="KW-1185">Reference proteome</keyword>
<dbReference type="Proteomes" id="UP001596113">
    <property type="component" value="Unassembled WGS sequence"/>
</dbReference>